<dbReference type="InterPro" id="IPR036259">
    <property type="entry name" value="MFS_trans_sf"/>
</dbReference>
<feature type="transmembrane region" description="Helical" evidence="8">
    <location>
        <begin position="86"/>
        <end position="105"/>
    </location>
</feature>
<feature type="region of interest" description="Disordered" evidence="7">
    <location>
        <begin position="507"/>
        <end position="547"/>
    </location>
</feature>
<feature type="transmembrane region" description="Helical" evidence="8">
    <location>
        <begin position="232"/>
        <end position="252"/>
    </location>
</feature>
<feature type="transmembrane region" description="Helical" evidence="8">
    <location>
        <begin position="57"/>
        <end position="74"/>
    </location>
</feature>
<evidence type="ECO:0000256" key="4">
    <source>
        <dbReference type="ARBA" id="ARBA00022692"/>
    </source>
</evidence>
<evidence type="ECO:0000256" key="8">
    <source>
        <dbReference type="SAM" id="Phobius"/>
    </source>
</evidence>
<feature type="transmembrane region" description="Helical" evidence="8">
    <location>
        <begin position="363"/>
        <end position="389"/>
    </location>
</feature>
<evidence type="ECO:0000259" key="9">
    <source>
        <dbReference type="PROSITE" id="PS50850"/>
    </source>
</evidence>
<dbReference type="CDD" id="cd17321">
    <property type="entry name" value="MFS_MMR_MDR_like"/>
    <property type="match status" value="1"/>
</dbReference>
<comment type="subcellular location">
    <subcellularLocation>
        <location evidence="1">Cell membrane</location>
        <topology evidence="1">Multi-pass membrane protein</topology>
    </subcellularLocation>
</comment>
<dbReference type="InterPro" id="IPR011701">
    <property type="entry name" value="MFS"/>
</dbReference>
<feature type="transmembrane region" description="Helical" evidence="8">
    <location>
        <begin position="206"/>
        <end position="226"/>
    </location>
</feature>
<evidence type="ECO:0000256" key="5">
    <source>
        <dbReference type="ARBA" id="ARBA00022989"/>
    </source>
</evidence>
<organism evidence="10 11">
    <name type="scientific">Nocardiopsis mangrovi</name>
    <dbReference type="NCBI Taxonomy" id="1179818"/>
    <lineage>
        <taxon>Bacteria</taxon>
        <taxon>Bacillati</taxon>
        <taxon>Actinomycetota</taxon>
        <taxon>Actinomycetes</taxon>
        <taxon>Streptosporangiales</taxon>
        <taxon>Nocardiopsidaceae</taxon>
        <taxon>Nocardiopsis</taxon>
    </lineage>
</organism>
<dbReference type="EMBL" id="JBHSFQ010000002">
    <property type="protein sequence ID" value="MFC4560991.1"/>
    <property type="molecule type" value="Genomic_DNA"/>
</dbReference>
<evidence type="ECO:0000313" key="11">
    <source>
        <dbReference type="Proteomes" id="UP001595923"/>
    </source>
</evidence>
<evidence type="ECO:0000256" key="6">
    <source>
        <dbReference type="ARBA" id="ARBA00023136"/>
    </source>
</evidence>
<feature type="transmembrane region" description="Helical" evidence="8">
    <location>
        <begin position="339"/>
        <end position="357"/>
    </location>
</feature>
<dbReference type="RefSeq" id="WP_378571592.1">
    <property type="nucleotide sequence ID" value="NZ_JBHSFQ010000002.1"/>
</dbReference>
<keyword evidence="11" id="KW-1185">Reference proteome</keyword>
<gene>
    <name evidence="10" type="ORF">ACFO4E_03870</name>
</gene>
<sequence length="547" mass="55976">MSTDAATPAPSRAGAREWIGLAVLALPTILLALDFTVLHLALPHLAVELDPSSTQQLWILDIYGFMIAGFLITMGTLGDRIGRRRLLMIGAVCFGAASLAAAYATSAEMLIVTRALLGIAGATLMPSTLALITNMFHDPKQRGVAVAVWLSCFSAGGAIGPMVGGVLLEWFWWGSVFLMGVPVMALLLVTAPFLLPEYKDPQPGRLDLFSVALSLAAILPIIWAVKEAAKDGWGALHLGALVAGLLMGWVFVRRQRWLSSPLMDMGLFRYRAFSIGLGSLLLGTLTLGAFVLLFAQYLQMVLELSPAQAGLWMVPYAVANIVGAMVAPALAARMPTSRAIALGLVIAAVGYAMFSQVGPDSGLMLGVAGSVLITFGLSPLMVLVIDLVISSAPKEKSGSASSMSETCSEMGMALGVATLGAVGTAVYRGLIDGSLPAGLPGPVRDAAQDSLAGATSVVDQLQGGAAADMLNAAKSAFLTGLTSVGLLSVGVMILLAIVTAVFLGDGGNPDEDGGTDAPATGDGEAGDAQAQAPASAGGRGEGAPADG</sequence>
<protein>
    <submittedName>
        <fullName evidence="10">MFS transporter</fullName>
    </submittedName>
</protein>
<evidence type="ECO:0000256" key="7">
    <source>
        <dbReference type="SAM" id="MobiDB-lite"/>
    </source>
</evidence>
<keyword evidence="3" id="KW-1003">Cell membrane</keyword>
<feature type="transmembrane region" description="Helical" evidence="8">
    <location>
        <begin position="477"/>
        <end position="503"/>
    </location>
</feature>
<dbReference type="PROSITE" id="PS50850">
    <property type="entry name" value="MFS"/>
    <property type="match status" value="1"/>
</dbReference>
<dbReference type="Gene3D" id="1.20.1720.10">
    <property type="entry name" value="Multidrug resistance protein D"/>
    <property type="match status" value="1"/>
</dbReference>
<comment type="caution">
    <text evidence="10">The sequence shown here is derived from an EMBL/GenBank/DDBJ whole genome shotgun (WGS) entry which is preliminary data.</text>
</comment>
<dbReference type="PANTHER" id="PTHR42718:SF47">
    <property type="entry name" value="METHYL VIOLOGEN RESISTANCE PROTEIN SMVA"/>
    <property type="match status" value="1"/>
</dbReference>
<reference evidence="11" key="1">
    <citation type="journal article" date="2019" name="Int. J. Syst. Evol. Microbiol.">
        <title>The Global Catalogue of Microorganisms (GCM) 10K type strain sequencing project: providing services to taxonomists for standard genome sequencing and annotation.</title>
        <authorList>
            <consortium name="The Broad Institute Genomics Platform"/>
            <consortium name="The Broad Institute Genome Sequencing Center for Infectious Disease"/>
            <person name="Wu L."/>
            <person name="Ma J."/>
        </authorList>
    </citation>
    <scope>NUCLEOTIDE SEQUENCE [LARGE SCALE GENOMIC DNA]</scope>
    <source>
        <strain evidence="11">XZYJ18</strain>
    </source>
</reference>
<evidence type="ECO:0000313" key="10">
    <source>
        <dbReference type="EMBL" id="MFC4560991.1"/>
    </source>
</evidence>
<evidence type="ECO:0000256" key="3">
    <source>
        <dbReference type="ARBA" id="ARBA00022475"/>
    </source>
</evidence>
<dbReference type="PANTHER" id="PTHR42718">
    <property type="entry name" value="MAJOR FACILITATOR SUPERFAMILY MULTIDRUG TRANSPORTER MFSC"/>
    <property type="match status" value="1"/>
</dbReference>
<feature type="transmembrane region" description="Helical" evidence="8">
    <location>
        <begin position="310"/>
        <end position="332"/>
    </location>
</feature>
<keyword evidence="6 8" id="KW-0472">Membrane</keyword>
<feature type="transmembrane region" description="Helical" evidence="8">
    <location>
        <begin position="170"/>
        <end position="194"/>
    </location>
</feature>
<evidence type="ECO:0000256" key="2">
    <source>
        <dbReference type="ARBA" id="ARBA00022448"/>
    </source>
</evidence>
<evidence type="ECO:0000256" key="1">
    <source>
        <dbReference type="ARBA" id="ARBA00004651"/>
    </source>
</evidence>
<keyword evidence="2" id="KW-0813">Transport</keyword>
<dbReference type="Gene3D" id="1.20.1250.20">
    <property type="entry name" value="MFS general substrate transporter like domains"/>
    <property type="match status" value="1"/>
</dbReference>
<keyword evidence="5 8" id="KW-1133">Transmembrane helix</keyword>
<name>A0ABV9DS43_9ACTN</name>
<feature type="transmembrane region" description="Helical" evidence="8">
    <location>
        <begin position="144"/>
        <end position="164"/>
    </location>
</feature>
<accession>A0ABV9DS43</accession>
<feature type="transmembrane region" description="Helical" evidence="8">
    <location>
        <begin position="21"/>
        <end position="42"/>
    </location>
</feature>
<dbReference type="Pfam" id="PF07690">
    <property type="entry name" value="MFS_1"/>
    <property type="match status" value="1"/>
</dbReference>
<dbReference type="Proteomes" id="UP001595923">
    <property type="component" value="Unassembled WGS sequence"/>
</dbReference>
<feature type="transmembrane region" description="Helical" evidence="8">
    <location>
        <begin position="273"/>
        <end position="298"/>
    </location>
</feature>
<feature type="domain" description="Major facilitator superfamily (MFS) profile" evidence="9">
    <location>
        <begin position="20"/>
        <end position="508"/>
    </location>
</feature>
<proteinExistence type="predicted"/>
<dbReference type="InterPro" id="IPR020846">
    <property type="entry name" value="MFS_dom"/>
</dbReference>
<dbReference type="SUPFAM" id="SSF103473">
    <property type="entry name" value="MFS general substrate transporter"/>
    <property type="match status" value="1"/>
</dbReference>
<feature type="compositionally biased region" description="Low complexity" evidence="7">
    <location>
        <begin position="515"/>
        <end position="536"/>
    </location>
</feature>
<keyword evidence="4 8" id="KW-0812">Transmembrane</keyword>
<feature type="transmembrane region" description="Helical" evidence="8">
    <location>
        <begin position="111"/>
        <end position="132"/>
    </location>
</feature>